<evidence type="ECO:0000256" key="6">
    <source>
        <dbReference type="SAM" id="MobiDB-lite"/>
    </source>
</evidence>
<dbReference type="PROSITE" id="PS51686">
    <property type="entry name" value="SAM_MT_RSMB_NOP"/>
    <property type="match status" value="1"/>
</dbReference>
<evidence type="ECO:0000256" key="1">
    <source>
        <dbReference type="ARBA" id="ARBA00022603"/>
    </source>
</evidence>
<dbReference type="RefSeq" id="WP_200605737.1">
    <property type="nucleotide sequence ID" value="NZ_JAEHHL010000001.1"/>
</dbReference>
<dbReference type="PANTHER" id="PTHR22807:SF53">
    <property type="entry name" value="RIBOSOMAL RNA SMALL SUBUNIT METHYLTRANSFERASE B-RELATED"/>
    <property type="match status" value="1"/>
</dbReference>
<sequence>MTPGARVAAAITVIDLWLSGSDGLDRVLTAWGRANRFAGSGDRHAIADLVYDAVRRLRSACWVAGADAPGARAALIGSLRLDGEDPSAFFTGEGHAPAPPDPSEGPRELSDATEAIRLDLPDWLMEHLANASREALSALRVRAPLDLRVNALRSDVARARQLLAEEGIETVPGPLAPSCLRVTAGARKVARSRAYAEGLVEIQDAASQAAALASPPQPGETVLDFCAGGGGKTLALGAAMQGRGRLIAHDISALRLRDLAPRAERAGLTVECLGPCETASLAGVCDLVFVDAPCSGSGAWRRNPDAKWRLTPQRLGELVATQDTVLDAASQAVRPGARLVYATCSILSDENGDRVRAFLDRNPAFRLEGDPISLMPGPDAGDGFFAAVMSRAIRD</sequence>
<reference evidence="8" key="1">
    <citation type="submission" date="2020-12" db="EMBL/GenBank/DDBJ databases">
        <title>Bacterial taxonomy.</title>
        <authorList>
            <person name="Pan X."/>
        </authorList>
    </citation>
    <scope>NUCLEOTIDE SEQUENCE</scope>
    <source>
        <strain evidence="8">M0105</strain>
    </source>
</reference>
<dbReference type="InterPro" id="IPR049560">
    <property type="entry name" value="MeTrfase_RsmB-F_NOP2_cat"/>
</dbReference>
<comment type="similarity">
    <text evidence="5">Belongs to the class I-like SAM-binding methyltransferase superfamily. RsmB/NOP family.</text>
</comment>
<evidence type="ECO:0000259" key="7">
    <source>
        <dbReference type="PROSITE" id="PS51686"/>
    </source>
</evidence>
<dbReference type="PANTHER" id="PTHR22807">
    <property type="entry name" value="NOP2 YEAST -RELATED NOL1/NOP2/FMU SUN DOMAIN-CONTAINING"/>
    <property type="match status" value="1"/>
</dbReference>
<dbReference type="InterPro" id="IPR023267">
    <property type="entry name" value="RCMT"/>
</dbReference>
<feature type="binding site" evidence="5">
    <location>
        <position position="291"/>
    </location>
    <ligand>
        <name>S-adenosyl-L-methionine</name>
        <dbReference type="ChEBI" id="CHEBI:59789"/>
    </ligand>
</feature>
<dbReference type="GO" id="GO:0003723">
    <property type="term" value="F:RNA binding"/>
    <property type="evidence" value="ECO:0007669"/>
    <property type="project" value="UniProtKB-UniRule"/>
</dbReference>
<comment type="caution">
    <text evidence="5">Lacks conserved residue(s) required for the propagation of feature annotation.</text>
</comment>
<keyword evidence="2 5" id="KW-0808">Transferase</keyword>
<gene>
    <name evidence="8" type="ORF">H0I76_00770</name>
</gene>
<keyword evidence="1 5" id="KW-0489">Methyltransferase</keyword>
<dbReference type="PRINTS" id="PR02008">
    <property type="entry name" value="RCMTFAMILY"/>
</dbReference>
<dbReference type="AlphaFoldDB" id="A0A8J7M407"/>
<accession>A0A8J7M407</accession>
<dbReference type="Gene3D" id="3.40.50.150">
    <property type="entry name" value="Vaccinia Virus protein VP39"/>
    <property type="match status" value="1"/>
</dbReference>
<feature type="active site" description="Nucleophile" evidence="5">
    <location>
        <position position="344"/>
    </location>
</feature>
<feature type="region of interest" description="Disordered" evidence="6">
    <location>
        <begin position="88"/>
        <end position="109"/>
    </location>
</feature>
<feature type="domain" description="SAM-dependent MTase RsmB/NOP-type" evidence="7">
    <location>
        <begin position="135"/>
        <end position="395"/>
    </location>
</feature>
<keyword evidence="9" id="KW-1185">Reference proteome</keyword>
<dbReference type="SUPFAM" id="SSF53335">
    <property type="entry name" value="S-adenosyl-L-methionine-dependent methyltransferases"/>
    <property type="match status" value="1"/>
</dbReference>
<dbReference type="InterPro" id="IPR029063">
    <property type="entry name" value="SAM-dependent_MTases_sf"/>
</dbReference>
<dbReference type="InterPro" id="IPR054728">
    <property type="entry name" value="RsmB-like_ferredoxin"/>
</dbReference>
<protein>
    <submittedName>
        <fullName evidence="8">RsmB/NOP family class I SAM-dependent RNA methyltransferase</fullName>
    </submittedName>
</protein>
<evidence type="ECO:0000256" key="3">
    <source>
        <dbReference type="ARBA" id="ARBA00022691"/>
    </source>
</evidence>
<dbReference type="InterPro" id="IPR001678">
    <property type="entry name" value="MeTrfase_RsmB-F_NOP2_dom"/>
</dbReference>
<evidence type="ECO:0000256" key="4">
    <source>
        <dbReference type="ARBA" id="ARBA00022884"/>
    </source>
</evidence>
<evidence type="ECO:0000313" key="8">
    <source>
        <dbReference type="EMBL" id="MBK0397710.1"/>
    </source>
</evidence>
<comment type="caution">
    <text evidence="8">The sequence shown here is derived from an EMBL/GenBank/DDBJ whole genome shotgun (WGS) entry which is preliminary data.</text>
</comment>
<evidence type="ECO:0000256" key="2">
    <source>
        <dbReference type="ARBA" id="ARBA00022679"/>
    </source>
</evidence>
<name>A0A8J7M407_9RHOB</name>
<organism evidence="8 9">
    <name type="scientific">Thermohalobaculum xanthum</name>
    <dbReference type="NCBI Taxonomy" id="2753746"/>
    <lineage>
        <taxon>Bacteria</taxon>
        <taxon>Pseudomonadati</taxon>
        <taxon>Pseudomonadota</taxon>
        <taxon>Alphaproteobacteria</taxon>
        <taxon>Rhodobacterales</taxon>
        <taxon>Paracoccaceae</taxon>
        <taxon>Thermohalobaculum</taxon>
    </lineage>
</organism>
<evidence type="ECO:0000313" key="9">
    <source>
        <dbReference type="Proteomes" id="UP000655420"/>
    </source>
</evidence>
<keyword evidence="4 5" id="KW-0694">RNA-binding</keyword>
<dbReference type="EMBL" id="JAEHHL010000001">
    <property type="protein sequence ID" value="MBK0397710.1"/>
    <property type="molecule type" value="Genomic_DNA"/>
</dbReference>
<feature type="binding site" evidence="5">
    <location>
        <position position="250"/>
    </location>
    <ligand>
        <name>S-adenosyl-L-methionine</name>
        <dbReference type="ChEBI" id="CHEBI:59789"/>
    </ligand>
</feature>
<dbReference type="Pfam" id="PF01189">
    <property type="entry name" value="Methyltr_RsmB-F"/>
    <property type="match status" value="1"/>
</dbReference>
<evidence type="ECO:0000256" key="5">
    <source>
        <dbReference type="PROSITE-ProRule" id="PRU01023"/>
    </source>
</evidence>
<dbReference type="GO" id="GO:0008173">
    <property type="term" value="F:RNA methyltransferase activity"/>
    <property type="evidence" value="ECO:0007669"/>
    <property type="project" value="InterPro"/>
</dbReference>
<dbReference type="Pfam" id="PF22458">
    <property type="entry name" value="RsmF-B_ferredox"/>
    <property type="match status" value="1"/>
</dbReference>
<dbReference type="Proteomes" id="UP000655420">
    <property type="component" value="Unassembled WGS sequence"/>
</dbReference>
<keyword evidence="3 5" id="KW-0949">S-adenosyl-L-methionine</keyword>
<dbReference type="GO" id="GO:0001510">
    <property type="term" value="P:RNA methylation"/>
    <property type="evidence" value="ECO:0007669"/>
    <property type="project" value="InterPro"/>
</dbReference>
<proteinExistence type="inferred from homology"/>